<feature type="region of interest" description="Disordered" evidence="1">
    <location>
        <begin position="77"/>
        <end position="101"/>
    </location>
</feature>
<evidence type="ECO:0000313" key="3">
    <source>
        <dbReference type="EMBL" id="PIV25332.1"/>
    </source>
</evidence>
<evidence type="ECO:0000256" key="1">
    <source>
        <dbReference type="SAM" id="MobiDB-lite"/>
    </source>
</evidence>
<dbReference type="Proteomes" id="UP000229966">
    <property type="component" value="Unassembled WGS sequence"/>
</dbReference>
<feature type="region of interest" description="Disordered" evidence="1">
    <location>
        <begin position="34"/>
        <end position="55"/>
    </location>
</feature>
<gene>
    <name evidence="3" type="ORF">COS38_02135</name>
</gene>
<feature type="compositionally biased region" description="Low complexity" evidence="1">
    <location>
        <begin position="35"/>
        <end position="45"/>
    </location>
</feature>
<name>A0A2M7CI60_9BACT</name>
<comment type="caution">
    <text evidence="3">The sequence shown here is derived from an EMBL/GenBank/DDBJ whole genome shotgun (WGS) entry which is preliminary data.</text>
</comment>
<keyword evidence="2" id="KW-0812">Transmembrane</keyword>
<dbReference type="EMBL" id="PEUM01000059">
    <property type="protein sequence ID" value="PIV25332.1"/>
    <property type="molecule type" value="Genomic_DNA"/>
</dbReference>
<accession>A0A2M7CI60</accession>
<organism evidence="3 4">
    <name type="scientific">Candidatus Berkelbacteria bacterium CG03_land_8_20_14_0_80_40_36</name>
    <dbReference type="NCBI Taxonomy" id="1974509"/>
    <lineage>
        <taxon>Bacteria</taxon>
        <taxon>Candidatus Berkelbacteria</taxon>
    </lineage>
</organism>
<reference evidence="4" key="1">
    <citation type="submission" date="2017-09" db="EMBL/GenBank/DDBJ databases">
        <title>Depth-based differentiation of microbial function through sediment-hosted aquifers and enrichment of novel symbionts in the deep terrestrial subsurface.</title>
        <authorList>
            <person name="Probst A.J."/>
            <person name="Ladd B."/>
            <person name="Jarett J.K."/>
            <person name="Geller-Mcgrath D.E."/>
            <person name="Sieber C.M.K."/>
            <person name="Emerson J.B."/>
            <person name="Anantharaman K."/>
            <person name="Thomas B.C."/>
            <person name="Malmstrom R."/>
            <person name="Stieglmeier M."/>
            <person name="Klingl A."/>
            <person name="Woyke T."/>
            <person name="Ryan C.M."/>
            <person name="Banfield J.F."/>
        </authorList>
    </citation>
    <scope>NUCLEOTIDE SEQUENCE [LARGE SCALE GENOMIC DNA]</scope>
</reference>
<evidence type="ECO:0000256" key="2">
    <source>
        <dbReference type="SAM" id="Phobius"/>
    </source>
</evidence>
<keyword evidence="2" id="KW-1133">Transmembrane helix</keyword>
<proteinExistence type="predicted"/>
<feature type="transmembrane region" description="Helical" evidence="2">
    <location>
        <begin position="7"/>
        <end position="27"/>
    </location>
</feature>
<evidence type="ECO:0000313" key="4">
    <source>
        <dbReference type="Proteomes" id="UP000229966"/>
    </source>
</evidence>
<protein>
    <submittedName>
        <fullName evidence="3">Uncharacterized protein</fullName>
    </submittedName>
</protein>
<keyword evidence="2" id="KW-0472">Membrane</keyword>
<dbReference type="AlphaFoldDB" id="A0A2M7CI60"/>
<sequence>MRKFVNIVLAICVIMLVVVIGVVIYSVRQNTIGDTTENSTTSATETKPDTISNPNDLIKALNSQADEEFDYFQGMDDESSLADNDAQELSNVSKAYEENDF</sequence>